<name>A0A1Q9D8M0_SYMMI</name>
<evidence type="ECO:0000259" key="2">
    <source>
        <dbReference type="Pfam" id="PF07727"/>
    </source>
</evidence>
<evidence type="ECO:0000313" key="4">
    <source>
        <dbReference type="Proteomes" id="UP000186817"/>
    </source>
</evidence>
<dbReference type="OrthoDB" id="423296at2759"/>
<evidence type="ECO:0000313" key="3">
    <source>
        <dbReference type="EMBL" id="OLP91552.1"/>
    </source>
</evidence>
<dbReference type="Pfam" id="PF07727">
    <property type="entry name" value="RVT_2"/>
    <property type="match status" value="1"/>
</dbReference>
<dbReference type="AlphaFoldDB" id="A0A1Q9D8M0"/>
<organism evidence="3 4">
    <name type="scientific">Symbiodinium microadriaticum</name>
    <name type="common">Dinoflagellate</name>
    <name type="synonym">Zooxanthella microadriatica</name>
    <dbReference type="NCBI Taxonomy" id="2951"/>
    <lineage>
        <taxon>Eukaryota</taxon>
        <taxon>Sar</taxon>
        <taxon>Alveolata</taxon>
        <taxon>Dinophyceae</taxon>
        <taxon>Suessiales</taxon>
        <taxon>Symbiodiniaceae</taxon>
        <taxon>Symbiodinium</taxon>
    </lineage>
</organism>
<dbReference type="CDD" id="cd09272">
    <property type="entry name" value="RNase_HI_RT_Ty1"/>
    <property type="match status" value="1"/>
</dbReference>
<evidence type="ECO:0000256" key="1">
    <source>
        <dbReference type="SAM" id="SignalP"/>
    </source>
</evidence>
<proteinExistence type="predicted"/>
<dbReference type="EMBL" id="LSRX01000660">
    <property type="protein sequence ID" value="OLP91552.1"/>
    <property type="molecule type" value="Genomic_DNA"/>
</dbReference>
<keyword evidence="4" id="KW-1185">Reference proteome</keyword>
<reference evidence="3 4" key="1">
    <citation type="submission" date="2016-02" db="EMBL/GenBank/DDBJ databases">
        <title>Genome analysis of coral dinoflagellate symbionts highlights evolutionary adaptations to a symbiotic lifestyle.</title>
        <authorList>
            <person name="Aranda M."/>
            <person name="Li Y."/>
            <person name="Liew Y.J."/>
            <person name="Baumgarten S."/>
            <person name="Simakov O."/>
            <person name="Wilson M."/>
            <person name="Piel J."/>
            <person name="Ashoor H."/>
            <person name="Bougouffa S."/>
            <person name="Bajic V.B."/>
            <person name="Ryu T."/>
            <person name="Ravasi T."/>
            <person name="Bayer T."/>
            <person name="Micklem G."/>
            <person name="Kim H."/>
            <person name="Bhak J."/>
            <person name="Lajeunesse T.C."/>
            <person name="Voolstra C.R."/>
        </authorList>
    </citation>
    <scope>NUCLEOTIDE SEQUENCE [LARGE SCALE GENOMIC DNA]</scope>
    <source>
        <strain evidence="3 4">CCMP2467</strain>
    </source>
</reference>
<dbReference type="PANTHER" id="PTHR11439">
    <property type="entry name" value="GAG-POL-RELATED RETROTRANSPOSON"/>
    <property type="match status" value="1"/>
</dbReference>
<dbReference type="Proteomes" id="UP000186817">
    <property type="component" value="Unassembled WGS sequence"/>
</dbReference>
<comment type="caution">
    <text evidence="3">The sequence shown here is derived from an EMBL/GenBank/DDBJ whole genome shotgun (WGS) entry which is preliminary data.</text>
</comment>
<protein>
    <submittedName>
        <fullName evidence="3">Retrovirus-related Pol polyprotein from transposon TNT 1-94</fullName>
    </submittedName>
</protein>
<dbReference type="InterPro" id="IPR043502">
    <property type="entry name" value="DNA/RNA_pol_sf"/>
</dbReference>
<accession>A0A1Q9D8M0</accession>
<sequence>MLMLHLVLFLLRQRLFLSLLVLRSPSLQCQSQHLTVQILLRRLLRSQSPRQVMLVMRIRWEMALRIWLLNPQDPAYEDLKSAGLPAVREGHYSPTSSLESLRLVLAVSTRLGLSLVTIDISTAFLYASLSGERQVVKLPSSCRDARGHPVFLDLLKALYGLRRAPVYWYRELKRALLKLGFEITADAAVFRHYSSEFGLVLVVVYVDDCLFAGELKHGVVGCVEFLGKEVKREEPGGSLLIGLPSSYWDGIESASGLTFKPQDNPPDLSKFVDCETVQLEKLASEKYRTVLGKLAWYSLTLPPLQYYVSWLSCYQQSPTEASWAAMRLVLRYAKRFQGVFQAIASGTCWEGDEREVHGVTDASWSVRSVAGGVVMWRDTMIKSWSRRIGTPCLSSAEAELFGIVECLKECLHVAMCLQTFLEGLPSMDRWSQPGIMPLVVWTDSESAKNISMMQGLLRRVRHLELRVMLVQHHTDAGRLVVRYVSGQSNPTDSLTKPSDVKHADMLAELAGLRLSAVMRSVLDTTARIVDGFETMSAQNRRRVTEGLRRALAGLSLAVGASTLSSHLAFLVPDAVRAGMEHAQDAVPEATQRKVLASAHLHFASAWLQLI</sequence>
<dbReference type="SUPFAM" id="SSF56672">
    <property type="entry name" value="DNA/RNA polymerases"/>
    <property type="match status" value="1"/>
</dbReference>
<feature type="signal peptide" evidence="1">
    <location>
        <begin position="1"/>
        <end position="31"/>
    </location>
</feature>
<feature type="domain" description="Reverse transcriptase Ty1/copia-type" evidence="2">
    <location>
        <begin position="92"/>
        <end position="215"/>
    </location>
</feature>
<dbReference type="PANTHER" id="PTHR11439:SF483">
    <property type="entry name" value="PEPTIDE SYNTHASE GLIP-LIKE, PUTATIVE (AFU_ORTHOLOGUE AFUA_3G12920)-RELATED"/>
    <property type="match status" value="1"/>
</dbReference>
<feature type="chain" id="PRO_5012073533" evidence="1">
    <location>
        <begin position="32"/>
        <end position="610"/>
    </location>
</feature>
<dbReference type="InterPro" id="IPR013103">
    <property type="entry name" value="RVT_2"/>
</dbReference>
<keyword evidence="1" id="KW-0732">Signal</keyword>
<gene>
    <name evidence="3" type="ORF">AK812_SmicGene26736</name>
</gene>